<feature type="region of interest" description="Disordered" evidence="5">
    <location>
        <begin position="198"/>
        <end position="233"/>
    </location>
</feature>
<dbReference type="Proteomes" id="UP000692954">
    <property type="component" value="Unassembled WGS sequence"/>
</dbReference>
<organism evidence="7 8">
    <name type="scientific">Paramecium sonneborni</name>
    <dbReference type="NCBI Taxonomy" id="65129"/>
    <lineage>
        <taxon>Eukaryota</taxon>
        <taxon>Sar</taxon>
        <taxon>Alveolata</taxon>
        <taxon>Ciliophora</taxon>
        <taxon>Intramacronucleata</taxon>
        <taxon>Oligohymenophorea</taxon>
        <taxon>Peniculida</taxon>
        <taxon>Parameciidae</taxon>
        <taxon>Paramecium</taxon>
    </lineage>
</organism>
<feature type="region of interest" description="Disordered" evidence="5">
    <location>
        <begin position="268"/>
        <end position="329"/>
    </location>
</feature>
<evidence type="ECO:0000259" key="6">
    <source>
        <dbReference type="Pfam" id="PF05182"/>
    </source>
</evidence>
<dbReference type="GO" id="GO:0006397">
    <property type="term" value="P:mRNA processing"/>
    <property type="evidence" value="ECO:0007669"/>
    <property type="project" value="UniProtKB-KW"/>
</dbReference>
<dbReference type="AlphaFoldDB" id="A0A8S1LLC0"/>
<dbReference type="OrthoDB" id="1917198at2759"/>
<keyword evidence="8" id="KW-1185">Reference proteome</keyword>
<feature type="domain" description="Pre-mRNA polyadenylation factor Fip1" evidence="6">
    <location>
        <begin position="32"/>
        <end position="67"/>
    </location>
</feature>
<evidence type="ECO:0000313" key="7">
    <source>
        <dbReference type="EMBL" id="CAD8065376.1"/>
    </source>
</evidence>
<evidence type="ECO:0000256" key="2">
    <source>
        <dbReference type="ARBA" id="ARBA00007459"/>
    </source>
</evidence>
<dbReference type="EMBL" id="CAJJDN010000020">
    <property type="protein sequence ID" value="CAD8065376.1"/>
    <property type="molecule type" value="Genomic_DNA"/>
</dbReference>
<comment type="subcellular location">
    <subcellularLocation>
        <location evidence="1">Nucleus</location>
    </subcellularLocation>
</comment>
<name>A0A8S1LLC0_9CILI</name>
<keyword evidence="3" id="KW-0507">mRNA processing</keyword>
<accession>A0A8S1LLC0</accession>
<keyword evidence="4" id="KW-0539">Nucleus</keyword>
<dbReference type="Pfam" id="PF05182">
    <property type="entry name" value="Fip1"/>
    <property type="match status" value="1"/>
</dbReference>
<proteinExistence type="inferred from homology"/>
<evidence type="ECO:0000256" key="3">
    <source>
        <dbReference type="ARBA" id="ARBA00022664"/>
    </source>
</evidence>
<evidence type="ECO:0000256" key="1">
    <source>
        <dbReference type="ARBA" id="ARBA00004123"/>
    </source>
</evidence>
<comment type="similarity">
    <text evidence="2">Belongs to the FIP1 family.</text>
</comment>
<sequence length="329" mass="39041">MNIREKLLRVKQSAPLYKLQTPQVLKEEYLNANSKKWLTKGIDITDYFNYGFNDATLKLYIQKLNKLTDLNLSKLQKEYTARMTEQKELVFKDNIPMDYGGLGITSVSECLPQELEGQKESFIFKNIDLEDFKGDFIFTNETILDIFSHYKLYLEQLITKCDCFDFDLVMQHSQEENKWQKELEKLLRKDSNHLIDELQEKKKIKHEKKKSKKEKKQKKEKKKKHKKKYSQEDSIQIVPQQIVVRQDSPSIDSKSNRIECELQMDSLSDHLSKYPQDEIQLSSPSPIPEIHQQQLPPPQPQEPIRQRNHNWPRNLIHGILQGNKNQQRR</sequence>
<gene>
    <name evidence="7" type="ORF">PSON_ATCC_30995.1.T0200176</name>
</gene>
<evidence type="ECO:0000313" key="8">
    <source>
        <dbReference type="Proteomes" id="UP000692954"/>
    </source>
</evidence>
<evidence type="ECO:0000256" key="5">
    <source>
        <dbReference type="SAM" id="MobiDB-lite"/>
    </source>
</evidence>
<reference evidence="7" key="1">
    <citation type="submission" date="2021-01" db="EMBL/GenBank/DDBJ databases">
        <authorList>
            <consortium name="Genoscope - CEA"/>
            <person name="William W."/>
        </authorList>
    </citation>
    <scope>NUCLEOTIDE SEQUENCE</scope>
</reference>
<evidence type="ECO:0000256" key="4">
    <source>
        <dbReference type="ARBA" id="ARBA00023242"/>
    </source>
</evidence>
<protein>
    <recommendedName>
        <fullName evidence="6">Pre-mRNA polyadenylation factor Fip1 domain-containing protein</fullName>
    </recommendedName>
</protein>
<feature type="compositionally biased region" description="Basic residues" evidence="5">
    <location>
        <begin position="202"/>
        <end position="228"/>
    </location>
</feature>
<dbReference type="GO" id="GO:0005634">
    <property type="term" value="C:nucleus"/>
    <property type="evidence" value="ECO:0007669"/>
    <property type="project" value="UniProtKB-SubCell"/>
</dbReference>
<comment type="caution">
    <text evidence="7">The sequence shown here is derived from an EMBL/GenBank/DDBJ whole genome shotgun (WGS) entry which is preliminary data.</text>
</comment>
<dbReference type="InterPro" id="IPR007854">
    <property type="entry name" value="Fip1_dom"/>
</dbReference>